<comment type="caution">
    <text evidence="1">The sequence shown here is derived from an EMBL/GenBank/DDBJ whole genome shotgun (WGS) entry which is preliminary data.</text>
</comment>
<sequence>MKILSEISLELVLEKRYAVKIICVGHAIKAYSKDLKIFREWSGPIIGLSINMLVWLKERSTWATSRFSLNPETLEVMFLTGLKGGSDSISINKQGSFHKYEFQLENIEKQFTIEAELKNHIQDLIITEFEMVNQLKWEEFYILLDFVENCAKQDKLSEEFILRVITSYNQNLRENKAWQIREKVANLLI</sequence>
<keyword evidence="2" id="KW-1185">Reference proteome</keyword>
<organism evidence="1 2">
    <name type="scientific">Stentor coeruleus</name>
    <dbReference type="NCBI Taxonomy" id="5963"/>
    <lineage>
        <taxon>Eukaryota</taxon>
        <taxon>Sar</taxon>
        <taxon>Alveolata</taxon>
        <taxon>Ciliophora</taxon>
        <taxon>Postciliodesmatophora</taxon>
        <taxon>Heterotrichea</taxon>
        <taxon>Heterotrichida</taxon>
        <taxon>Stentoridae</taxon>
        <taxon>Stentor</taxon>
    </lineage>
</organism>
<proteinExistence type="predicted"/>
<accession>A0A1R2ALD3</accession>
<dbReference type="AlphaFoldDB" id="A0A1R2ALD3"/>
<reference evidence="1 2" key="1">
    <citation type="submission" date="2016-11" db="EMBL/GenBank/DDBJ databases">
        <title>The macronuclear genome of Stentor coeruleus: a giant cell with tiny introns.</title>
        <authorList>
            <person name="Slabodnick M."/>
            <person name="Ruby J.G."/>
            <person name="Reiff S.B."/>
            <person name="Swart E.C."/>
            <person name="Gosai S."/>
            <person name="Prabakaran S."/>
            <person name="Witkowska E."/>
            <person name="Larue G.E."/>
            <person name="Fisher S."/>
            <person name="Freeman R.M."/>
            <person name="Gunawardena J."/>
            <person name="Chu W."/>
            <person name="Stover N.A."/>
            <person name="Gregory B.D."/>
            <person name="Nowacki M."/>
            <person name="Derisi J."/>
            <person name="Roy S.W."/>
            <person name="Marshall W.F."/>
            <person name="Sood P."/>
        </authorList>
    </citation>
    <scope>NUCLEOTIDE SEQUENCE [LARGE SCALE GENOMIC DNA]</scope>
    <source>
        <strain evidence="1">WM001</strain>
    </source>
</reference>
<dbReference type="EMBL" id="MPUH01002242">
    <property type="protein sequence ID" value="OMJ65299.1"/>
    <property type="molecule type" value="Genomic_DNA"/>
</dbReference>
<evidence type="ECO:0000313" key="1">
    <source>
        <dbReference type="EMBL" id="OMJ65299.1"/>
    </source>
</evidence>
<evidence type="ECO:0000313" key="2">
    <source>
        <dbReference type="Proteomes" id="UP000187209"/>
    </source>
</evidence>
<gene>
    <name evidence="1" type="ORF">SteCoe_38540</name>
</gene>
<dbReference type="Proteomes" id="UP000187209">
    <property type="component" value="Unassembled WGS sequence"/>
</dbReference>
<protein>
    <submittedName>
        <fullName evidence="1">Uncharacterized protein</fullName>
    </submittedName>
</protein>
<name>A0A1R2ALD3_9CILI</name>